<dbReference type="EMBL" id="JARIHO010000015">
    <property type="protein sequence ID" value="KAJ7350000.1"/>
    <property type="molecule type" value="Genomic_DNA"/>
</dbReference>
<dbReference type="Proteomes" id="UP001218218">
    <property type="component" value="Unassembled WGS sequence"/>
</dbReference>
<sequence length="76" mass="8193">MITVSAAPCPRHVCPWLCITLANLFGGTISHPLGKLACRSRVVSEEGLYVELLAAEYSDEEPDVGALEGSNDNFEE</sequence>
<dbReference type="AlphaFoldDB" id="A0AAD7A6F0"/>
<evidence type="ECO:0000313" key="1">
    <source>
        <dbReference type="EMBL" id="KAJ7350000.1"/>
    </source>
</evidence>
<accession>A0AAD7A6F0</accession>
<proteinExistence type="predicted"/>
<gene>
    <name evidence="1" type="ORF">DFH08DRAFT_696566</name>
</gene>
<organism evidence="1 2">
    <name type="scientific">Mycena albidolilacea</name>
    <dbReference type="NCBI Taxonomy" id="1033008"/>
    <lineage>
        <taxon>Eukaryota</taxon>
        <taxon>Fungi</taxon>
        <taxon>Dikarya</taxon>
        <taxon>Basidiomycota</taxon>
        <taxon>Agaricomycotina</taxon>
        <taxon>Agaricomycetes</taxon>
        <taxon>Agaricomycetidae</taxon>
        <taxon>Agaricales</taxon>
        <taxon>Marasmiineae</taxon>
        <taxon>Mycenaceae</taxon>
        <taxon>Mycena</taxon>
    </lineage>
</organism>
<reference evidence="1" key="1">
    <citation type="submission" date="2023-03" db="EMBL/GenBank/DDBJ databases">
        <title>Massive genome expansion in bonnet fungi (Mycena s.s.) driven by repeated elements and novel gene families across ecological guilds.</title>
        <authorList>
            <consortium name="Lawrence Berkeley National Laboratory"/>
            <person name="Harder C.B."/>
            <person name="Miyauchi S."/>
            <person name="Viragh M."/>
            <person name="Kuo A."/>
            <person name="Thoen E."/>
            <person name="Andreopoulos B."/>
            <person name="Lu D."/>
            <person name="Skrede I."/>
            <person name="Drula E."/>
            <person name="Henrissat B."/>
            <person name="Morin E."/>
            <person name="Kohler A."/>
            <person name="Barry K."/>
            <person name="LaButti K."/>
            <person name="Morin E."/>
            <person name="Salamov A."/>
            <person name="Lipzen A."/>
            <person name="Mereny Z."/>
            <person name="Hegedus B."/>
            <person name="Baldrian P."/>
            <person name="Stursova M."/>
            <person name="Weitz H."/>
            <person name="Taylor A."/>
            <person name="Grigoriev I.V."/>
            <person name="Nagy L.G."/>
            <person name="Martin F."/>
            <person name="Kauserud H."/>
        </authorList>
    </citation>
    <scope>NUCLEOTIDE SEQUENCE</scope>
    <source>
        <strain evidence="1">CBHHK002</strain>
    </source>
</reference>
<keyword evidence="2" id="KW-1185">Reference proteome</keyword>
<comment type="caution">
    <text evidence="1">The sequence shown here is derived from an EMBL/GenBank/DDBJ whole genome shotgun (WGS) entry which is preliminary data.</text>
</comment>
<name>A0AAD7A6F0_9AGAR</name>
<evidence type="ECO:0000313" key="2">
    <source>
        <dbReference type="Proteomes" id="UP001218218"/>
    </source>
</evidence>
<protein>
    <submittedName>
        <fullName evidence="1">Uncharacterized protein</fullName>
    </submittedName>
</protein>